<organism evidence="8 9">
    <name type="scientific">Kaistia soli DSM 19436</name>
    <dbReference type="NCBI Taxonomy" id="1122133"/>
    <lineage>
        <taxon>Bacteria</taxon>
        <taxon>Pseudomonadati</taxon>
        <taxon>Pseudomonadota</taxon>
        <taxon>Alphaproteobacteria</taxon>
        <taxon>Hyphomicrobiales</taxon>
        <taxon>Kaistiaceae</taxon>
        <taxon>Kaistia</taxon>
    </lineage>
</organism>
<dbReference type="Pfam" id="PF01250">
    <property type="entry name" value="Ribosomal_S6"/>
    <property type="match status" value="1"/>
</dbReference>
<evidence type="ECO:0000256" key="7">
    <source>
        <dbReference type="SAM" id="MobiDB-lite"/>
    </source>
</evidence>
<dbReference type="OrthoDB" id="9812702at2"/>
<keyword evidence="6" id="KW-0699">rRNA-binding</keyword>
<dbReference type="AlphaFoldDB" id="A0A1M4UG22"/>
<dbReference type="NCBIfam" id="TIGR00166">
    <property type="entry name" value="S6"/>
    <property type="match status" value="1"/>
</dbReference>
<dbReference type="Gene3D" id="3.30.70.60">
    <property type="match status" value="1"/>
</dbReference>
<evidence type="ECO:0000256" key="3">
    <source>
        <dbReference type="ARBA" id="ARBA00023274"/>
    </source>
</evidence>
<sequence>MPLYEHVFLSRQDVSAQQVETLTETFKGILEANGGSVAKIEQWGLKSVAFRIRKNRKAHYTLLNIDAPAAAVAELERQQRINEDVLRVLTIRVDALEEGQSAMLQKRDRDDRDGDRGGRFGDRGDRPRSFGGGGGGGFRGDREGGAGGGFRGERRPRSEETEGGAE</sequence>
<gene>
    <name evidence="6" type="primary">rpsF</name>
    <name evidence="8" type="ORF">SAMN02745157_0435</name>
</gene>
<feature type="region of interest" description="Disordered" evidence="7">
    <location>
        <begin position="102"/>
        <end position="166"/>
    </location>
</feature>
<dbReference type="EMBL" id="FQUP01000001">
    <property type="protein sequence ID" value="SHE55691.1"/>
    <property type="molecule type" value="Genomic_DNA"/>
</dbReference>
<dbReference type="InterPro" id="IPR000529">
    <property type="entry name" value="Ribosomal_bS6"/>
</dbReference>
<evidence type="ECO:0000313" key="8">
    <source>
        <dbReference type="EMBL" id="SHE55691.1"/>
    </source>
</evidence>
<evidence type="ECO:0000313" key="9">
    <source>
        <dbReference type="Proteomes" id="UP000184485"/>
    </source>
</evidence>
<keyword evidence="9" id="KW-1185">Reference proteome</keyword>
<evidence type="ECO:0000256" key="6">
    <source>
        <dbReference type="HAMAP-Rule" id="MF_00360"/>
    </source>
</evidence>
<dbReference type="GO" id="GO:0022627">
    <property type="term" value="C:cytosolic small ribosomal subunit"/>
    <property type="evidence" value="ECO:0007669"/>
    <property type="project" value="TreeGrafter"/>
</dbReference>
<keyword evidence="6" id="KW-0694">RNA-binding</keyword>
<evidence type="ECO:0000256" key="4">
    <source>
        <dbReference type="ARBA" id="ARBA00035104"/>
    </source>
</evidence>
<dbReference type="GO" id="GO:0070181">
    <property type="term" value="F:small ribosomal subunit rRNA binding"/>
    <property type="evidence" value="ECO:0007669"/>
    <property type="project" value="TreeGrafter"/>
</dbReference>
<reference evidence="8 9" key="1">
    <citation type="submission" date="2016-11" db="EMBL/GenBank/DDBJ databases">
        <authorList>
            <person name="Jaros S."/>
            <person name="Januszkiewicz K."/>
            <person name="Wedrychowicz H."/>
        </authorList>
    </citation>
    <scope>NUCLEOTIDE SEQUENCE [LARGE SCALE GENOMIC DNA]</scope>
    <source>
        <strain evidence="8 9">DSM 19436</strain>
    </source>
</reference>
<dbReference type="STRING" id="1122133.SAMN02745157_0435"/>
<dbReference type="RefSeq" id="WP_073051060.1">
    <property type="nucleotide sequence ID" value="NZ_FQUP01000001.1"/>
</dbReference>
<dbReference type="GO" id="GO:0006412">
    <property type="term" value="P:translation"/>
    <property type="evidence" value="ECO:0007669"/>
    <property type="project" value="UniProtKB-UniRule"/>
</dbReference>
<name>A0A1M4UG22_9HYPH</name>
<evidence type="ECO:0000256" key="1">
    <source>
        <dbReference type="ARBA" id="ARBA00009512"/>
    </source>
</evidence>
<keyword evidence="3 6" id="KW-0687">Ribonucleoprotein</keyword>
<dbReference type="GO" id="GO:0003735">
    <property type="term" value="F:structural constituent of ribosome"/>
    <property type="evidence" value="ECO:0007669"/>
    <property type="project" value="InterPro"/>
</dbReference>
<dbReference type="CDD" id="cd00473">
    <property type="entry name" value="bS6"/>
    <property type="match status" value="1"/>
</dbReference>
<comment type="similarity">
    <text evidence="1 6">Belongs to the bacterial ribosomal protein bS6 family.</text>
</comment>
<dbReference type="SUPFAM" id="SSF54995">
    <property type="entry name" value="Ribosomal protein S6"/>
    <property type="match status" value="1"/>
</dbReference>
<proteinExistence type="inferred from homology"/>
<comment type="function">
    <text evidence="4 6">Binds together with bS18 to 16S ribosomal RNA.</text>
</comment>
<dbReference type="PANTHER" id="PTHR21011">
    <property type="entry name" value="MITOCHONDRIAL 28S RIBOSOMAL PROTEIN S6"/>
    <property type="match status" value="1"/>
</dbReference>
<dbReference type="Proteomes" id="UP000184485">
    <property type="component" value="Unassembled WGS sequence"/>
</dbReference>
<dbReference type="InterPro" id="IPR020814">
    <property type="entry name" value="Ribosomal_S6_plastid/chlpt"/>
</dbReference>
<evidence type="ECO:0000256" key="5">
    <source>
        <dbReference type="ARBA" id="ARBA00035294"/>
    </source>
</evidence>
<evidence type="ECO:0000256" key="2">
    <source>
        <dbReference type="ARBA" id="ARBA00022980"/>
    </source>
</evidence>
<dbReference type="InterPro" id="IPR014717">
    <property type="entry name" value="Transl_elong_EF1B/ribsomal_bS6"/>
</dbReference>
<protein>
    <recommendedName>
        <fullName evidence="5 6">Small ribosomal subunit protein bS6</fullName>
    </recommendedName>
</protein>
<feature type="compositionally biased region" description="Basic and acidic residues" evidence="7">
    <location>
        <begin position="105"/>
        <end position="128"/>
    </location>
</feature>
<keyword evidence="2 6" id="KW-0689">Ribosomal protein</keyword>
<dbReference type="HAMAP" id="MF_00360">
    <property type="entry name" value="Ribosomal_bS6"/>
    <property type="match status" value="1"/>
</dbReference>
<dbReference type="InterPro" id="IPR035980">
    <property type="entry name" value="Ribosomal_bS6_sf"/>
</dbReference>
<feature type="compositionally biased region" description="Basic and acidic residues" evidence="7">
    <location>
        <begin position="151"/>
        <end position="160"/>
    </location>
</feature>
<accession>A0A1M4UG22</accession>
<dbReference type="PANTHER" id="PTHR21011:SF1">
    <property type="entry name" value="SMALL RIBOSOMAL SUBUNIT PROTEIN BS6M"/>
    <property type="match status" value="1"/>
</dbReference>